<dbReference type="RefSeq" id="WP_196490843.1">
    <property type="nucleotide sequence ID" value="NZ_KQ961840.1"/>
</dbReference>
<dbReference type="eggNOG" id="COG2247">
    <property type="taxonomic scope" value="Bacteria"/>
</dbReference>
<feature type="non-terminal residue" evidence="1">
    <location>
        <position position="96"/>
    </location>
</feature>
<evidence type="ECO:0008006" key="3">
    <source>
        <dbReference type="Google" id="ProtNLM"/>
    </source>
</evidence>
<evidence type="ECO:0000313" key="2">
    <source>
        <dbReference type="Proteomes" id="UP000070326"/>
    </source>
</evidence>
<dbReference type="eggNOG" id="COG1579">
    <property type="taxonomic scope" value="Bacteria"/>
</dbReference>
<dbReference type="Proteomes" id="UP000070326">
    <property type="component" value="Unassembled WGS sequence"/>
</dbReference>
<gene>
    <name evidence="1" type="ORF">HMPREF3195_01853</name>
</gene>
<sequence length="96" mass="10272">NKSLEASLPTVVERLSGRTRYETAIAIADKKFSGSKETFLANGEHWMDALVIGPVGAISDRPILLTPANNAPKSLKDYIAKSKIEKITAIGGTSMV</sequence>
<feature type="non-terminal residue" evidence="1">
    <location>
        <position position="1"/>
    </location>
</feature>
<proteinExistence type="predicted"/>
<name>A0A135YM59_9FIRM</name>
<comment type="caution">
    <text evidence="1">The sequence shown here is derived from an EMBL/GenBank/DDBJ whole genome shotgun (WGS) entry which is preliminary data.</text>
</comment>
<dbReference type="STRING" id="1261.HMPREF3195_01853"/>
<protein>
    <recommendedName>
        <fullName evidence="3">Cell wall binding repeat 2</fullName>
    </recommendedName>
</protein>
<organism evidence="1 2">
    <name type="scientific">Peptostreptococcus anaerobius</name>
    <dbReference type="NCBI Taxonomy" id="1261"/>
    <lineage>
        <taxon>Bacteria</taxon>
        <taxon>Bacillati</taxon>
        <taxon>Bacillota</taxon>
        <taxon>Clostridia</taxon>
        <taxon>Peptostreptococcales</taxon>
        <taxon>Peptostreptococcaceae</taxon>
        <taxon>Peptostreptococcus</taxon>
    </lineage>
</organism>
<dbReference type="InterPro" id="IPR007253">
    <property type="entry name" value="Cell_wall-bd_2"/>
</dbReference>
<dbReference type="Pfam" id="PF04122">
    <property type="entry name" value="CW_binding_2"/>
    <property type="match status" value="1"/>
</dbReference>
<reference evidence="1 2" key="1">
    <citation type="submission" date="2016-02" db="EMBL/GenBank/DDBJ databases">
        <authorList>
            <person name="Wen L."/>
            <person name="He K."/>
            <person name="Yang H."/>
        </authorList>
    </citation>
    <scope>NUCLEOTIDE SEQUENCE [LARGE SCALE GENOMIC DNA]</scope>
    <source>
        <strain evidence="1 2">MJR8628A</strain>
    </source>
</reference>
<evidence type="ECO:0000313" key="1">
    <source>
        <dbReference type="EMBL" id="KXI10451.1"/>
    </source>
</evidence>
<accession>A0A135YM59</accession>
<dbReference type="EMBL" id="LSQZ01000092">
    <property type="protein sequence ID" value="KXI10451.1"/>
    <property type="molecule type" value="Genomic_DNA"/>
</dbReference>
<dbReference type="AlphaFoldDB" id="A0A135YM59"/>
<dbReference type="PATRIC" id="fig|1261.5.peg.1861"/>